<name>A0A854W5L9_9STRE</name>
<dbReference type="GO" id="GO:0003905">
    <property type="term" value="F:alkylbase DNA N-glycosylase activity"/>
    <property type="evidence" value="ECO:0007669"/>
    <property type="project" value="InterPro"/>
</dbReference>
<accession>A0A854W5L9</accession>
<evidence type="ECO:0000313" key="8">
    <source>
        <dbReference type="Proteomes" id="UP000217465"/>
    </source>
</evidence>
<dbReference type="InterPro" id="IPR011034">
    <property type="entry name" value="Formyl_transferase-like_C_sf"/>
</dbReference>
<dbReference type="NCBIfam" id="TIGR00567">
    <property type="entry name" value="3mg"/>
    <property type="match status" value="1"/>
</dbReference>
<evidence type="ECO:0000256" key="1">
    <source>
        <dbReference type="ARBA" id="ARBA00009232"/>
    </source>
</evidence>
<dbReference type="Pfam" id="PF02245">
    <property type="entry name" value="Pur_DNA_glyco"/>
    <property type="match status" value="1"/>
</dbReference>
<dbReference type="GO" id="GO:0006284">
    <property type="term" value="P:base-excision repair"/>
    <property type="evidence" value="ECO:0007669"/>
    <property type="project" value="InterPro"/>
</dbReference>
<dbReference type="EMBL" id="JARQAG010000029">
    <property type="protein sequence ID" value="MDT2732703.1"/>
    <property type="molecule type" value="Genomic_DNA"/>
</dbReference>
<dbReference type="InterPro" id="IPR003180">
    <property type="entry name" value="MPG"/>
</dbReference>
<gene>
    <name evidence="7" type="ORF">A9Y57_01988</name>
    <name evidence="6" type="ORF">P7G31_10850</name>
</gene>
<dbReference type="SUPFAM" id="SSF50486">
    <property type="entry name" value="FMT C-terminal domain-like"/>
    <property type="match status" value="1"/>
</dbReference>
<dbReference type="PANTHER" id="PTHR10429">
    <property type="entry name" value="DNA-3-METHYLADENINE GLYCOSYLASE"/>
    <property type="match status" value="1"/>
</dbReference>
<comment type="similarity">
    <text evidence="1 5">Belongs to the DNA glycosylase MPG family.</text>
</comment>
<dbReference type="GO" id="GO:0003677">
    <property type="term" value="F:DNA binding"/>
    <property type="evidence" value="ECO:0007669"/>
    <property type="project" value="InterPro"/>
</dbReference>
<evidence type="ECO:0000256" key="3">
    <source>
        <dbReference type="ARBA" id="ARBA00022801"/>
    </source>
</evidence>
<evidence type="ECO:0000256" key="5">
    <source>
        <dbReference type="HAMAP-Rule" id="MF_00527"/>
    </source>
</evidence>
<keyword evidence="3 5" id="KW-0378">Hydrolase</keyword>
<dbReference type="AlphaFoldDB" id="A0A854W5L9"/>
<sequence>MDQWFRKLLLTDTQGAAKALLGMELYLGDEKLGRIVETEAYLGAFDSACHSAQGRRTPKNESMYLEAGHWYVYQIHGHNMLNLVTREKEVPEAVLIRALETPDGLPEGNGPGKLTRLFGITRAWDGQDSENCALHLRPSLKPKEIASRARIGVTCTDLWREAPLCFYVAGNQHVSRIRKRGLVPDRETWR</sequence>
<reference evidence="7 8" key="1">
    <citation type="submission" date="2016-06" db="EMBL/GenBank/DDBJ databases">
        <authorList>
            <person name="Haines A.N."/>
            <person name="Council K.R."/>
        </authorList>
    </citation>
    <scope>NUCLEOTIDE SEQUENCE [LARGE SCALE GENOMIC DNA]</scope>
    <source>
        <strain evidence="7 8">SP158-29</strain>
    </source>
</reference>
<protein>
    <recommendedName>
        <fullName evidence="5">Putative 3-methyladenine DNA glycosylase</fullName>
        <ecNumber evidence="5">3.2.2.-</ecNumber>
    </recommendedName>
</protein>
<evidence type="ECO:0000313" key="6">
    <source>
        <dbReference type="EMBL" id="MDT2732703.1"/>
    </source>
</evidence>
<keyword evidence="2 5" id="KW-0227">DNA damage</keyword>
<evidence type="ECO:0000256" key="2">
    <source>
        <dbReference type="ARBA" id="ARBA00022763"/>
    </source>
</evidence>
<dbReference type="Gene3D" id="3.10.300.10">
    <property type="entry name" value="Methylpurine-DNA glycosylase (MPG)"/>
    <property type="match status" value="2"/>
</dbReference>
<dbReference type="Proteomes" id="UP000217465">
    <property type="component" value="Unassembled WGS sequence"/>
</dbReference>
<evidence type="ECO:0000256" key="4">
    <source>
        <dbReference type="ARBA" id="ARBA00023204"/>
    </source>
</evidence>
<dbReference type="RefSeq" id="WP_096633956.1">
    <property type="nucleotide sequence ID" value="NZ_JARQAG010000029.1"/>
</dbReference>
<dbReference type="HAMAP" id="MF_00527">
    <property type="entry name" value="3MGH"/>
    <property type="match status" value="1"/>
</dbReference>
<dbReference type="InterPro" id="IPR036995">
    <property type="entry name" value="MPG_sf"/>
</dbReference>
<dbReference type="EMBL" id="NSGR01000010">
    <property type="protein sequence ID" value="PCH10698.1"/>
    <property type="molecule type" value="Genomic_DNA"/>
</dbReference>
<dbReference type="EC" id="3.2.2.-" evidence="5"/>
<keyword evidence="4 5" id="KW-0234">DNA repair</keyword>
<evidence type="ECO:0000313" key="7">
    <source>
        <dbReference type="EMBL" id="PCH10698.1"/>
    </source>
</evidence>
<proteinExistence type="inferred from homology"/>
<dbReference type="PANTHER" id="PTHR10429:SF0">
    <property type="entry name" value="DNA-3-METHYLADENINE GLYCOSYLASE"/>
    <property type="match status" value="1"/>
</dbReference>
<comment type="caution">
    <text evidence="7">The sequence shown here is derived from an EMBL/GenBank/DDBJ whole genome shotgun (WGS) entry which is preliminary data.</text>
</comment>
<dbReference type="CDD" id="cd00540">
    <property type="entry name" value="AAG"/>
    <property type="match status" value="1"/>
</dbReference>
<dbReference type="Proteomes" id="UP001180515">
    <property type="component" value="Unassembled WGS sequence"/>
</dbReference>
<reference evidence="6" key="2">
    <citation type="submission" date="2023-03" db="EMBL/GenBank/DDBJ databases">
        <authorList>
            <person name="Shen W."/>
            <person name="Cai J."/>
        </authorList>
    </citation>
    <scope>NUCLEOTIDE SEQUENCE</scope>
    <source>
        <strain evidence="6">P82-2</strain>
    </source>
</reference>
<organism evidence="7 8">
    <name type="scientific">Streptococcus parauberis</name>
    <dbReference type="NCBI Taxonomy" id="1348"/>
    <lineage>
        <taxon>Bacteria</taxon>
        <taxon>Bacillati</taxon>
        <taxon>Bacillota</taxon>
        <taxon>Bacilli</taxon>
        <taxon>Lactobacillales</taxon>
        <taxon>Streptococcaceae</taxon>
        <taxon>Streptococcus</taxon>
    </lineage>
</organism>